<sequence length="117" mass="13257">MFRTEEQKNSYRSNGDHGFDNRFESMRAIFIAIGPDIAEKTEIDAFQNIELYNMFAYLLRVDAAPNNGTNGTLFSILRSPPPLLETATLQSPPHCTDMMQIRKCDESSSCKVRANFS</sequence>
<keyword evidence="2" id="KW-1185">Reference proteome</keyword>
<organism evidence="3">
    <name type="scientific">Gongylonema pulchrum</name>
    <dbReference type="NCBI Taxonomy" id="637853"/>
    <lineage>
        <taxon>Eukaryota</taxon>
        <taxon>Metazoa</taxon>
        <taxon>Ecdysozoa</taxon>
        <taxon>Nematoda</taxon>
        <taxon>Chromadorea</taxon>
        <taxon>Rhabditida</taxon>
        <taxon>Spirurina</taxon>
        <taxon>Spiruromorpha</taxon>
        <taxon>Spiruroidea</taxon>
        <taxon>Gongylonematidae</taxon>
        <taxon>Gongylonema</taxon>
    </lineage>
</organism>
<dbReference type="AlphaFoldDB" id="A0A183CX61"/>
<dbReference type="Proteomes" id="UP000271098">
    <property type="component" value="Unassembled WGS sequence"/>
</dbReference>
<dbReference type="GO" id="GO:0016787">
    <property type="term" value="F:hydrolase activity"/>
    <property type="evidence" value="ECO:0007669"/>
    <property type="project" value="UniProtKB-ARBA"/>
</dbReference>
<dbReference type="SUPFAM" id="SSF53649">
    <property type="entry name" value="Alkaline phosphatase-like"/>
    <property type="match status" value="1"/>
</dbReference>
<gene>
    <name evidence="1" type="ORF">GPUH_LOCUS1052</name>
</gene>
<dbReference type="OrthoDB" id="415411at2759"/>
<evidence type="ECO:0000313" key="2">
    <source>
        <dbReference type="Proteomes" id="UP000271098"/>
    </source>
</evidence>
<proteinExistence type="predicted"/>
<dbReference type="EMBL" id="UYRT01001155">
    <property type="protein sequence ID" value="VDK29287.1"/>
    <property type="molecule type" value="Genomic_DNA"/>
</dbReference>
<dbReference type="WBParaSite" id="GPUH_0000105201-mRNA-1">
    <property type="protein sequence ID" value="GPUH_0000105201-mRNA-1"/>
    <property type="gene ID" value="GPUH_0000105201"/>
</dbReference>
<dbReference type="PANTHER" id="PTHR10151">
    <property type="entry name" value="ECTONUCLEOTIDE PYROPHOSPHATASE/PHOSPHODIESTERASE"/>
    <property type="match status" value="1"/>
</dbReference>
<protein>
    <submittedName>
        <fullName evidence="3">Ras-GEF domain-containing protein</fullName>
    </submittedName>
</protein>
<dbReference type="Gene3D" id="3.40.720.10">
    <property type="entry name" value="Alkaline Phosphatase, subunit A"/>
    <property type="match status" value="1"/>
</dbReference>
<dbReference type="PANTHER" id="PTHR10151:SF120">
    <property type="entry name" value="BIS(5'-ADENOSYL)-TRIPHOSPHATASE"/>
    <property type="match status" value="1"/>
</dbReference>
<accession>A0A183CX61</accession>
<name>A0A183CX61_9BILA</name>
<reference evidence="3" key="1">
    <citation type="submission" date="2016-06" db="UniProtKB">
        <authorList>
            <consortium name="WormBaseParasite"/>
        </authorList>
    </citation>
    <scope>IDENTIFICATION</scope>
</reference>
<evidence type="ECO:0000313" key="3">
    <source>
        <dbReference type="WBParaSite" id="GPUH_0000105201-mRNA-1"/>
    </source>
</evidence>
<dbReference type="InterPro" id="IPR017850">
    <property type="entry name" value="Alkaline_phosphatase_core_sf"/>
</dbReference>
<evidence type="ECO:0000313" key="1">
    <source>
        <dbReference type="EMBL" id="VDK29287.1"/>
    </source>
</evidence>
<reference evidence="1 2" key="2">
    <citation type="submission" date="2018-11" db="EMBL/GenBank/DDBJ databases">
        <authorList>
            <consortium name="Pathogen Informatics"/>
        </authorList>
    </citation>
    <scope>NUCLEOTIDE SEQUENCE [LARGE SCALE GENOMIC DNA]</scope>
</reference>